<evidence type="ECO:0000256" key="2">
    <source>
        <dbReference type="ARBA" id="ARBA00009677"/>
    </source>
</evidence>
<feature type="domain" description="Flagellar hook protein FlgE D2" evidence="8">
    <location>
        <begin position="179"/>
        <end position="336"/>
    </location>
</feature>
<comment type="function">
    <text evidence="5">A flexible structure which links the flagellar filament to the drive apparatus in the basal body.</text>
</comment>
<dbReference type="InterPro" id="IPR037058">
    <property type="entry name" value="Falgellar_hook_FlgE_sf"/>
</dbReference>
<feature type="domain" description="Flagellar hook protein FlgE/F/G-like D1" evidence="9">
    <location>
        <begin position="95"/>
        <end position="157"/>
    </location>
</feature>
<comment type="similarity">
    <text evidence="2 5">Belongs to the flagella basal body rod proteins family.</text>
</comment>
<keyword evidence="4 5" id="KW-0975">Bacterial flagellum</keyword>
<dbReference type="Pfam" id="PF07559">
    <property type="entry name" value="FlgE_D2"/>
    <property type="match status" value="1"/>
</dbReference>
<dbReference type="AlphaFoldDB" id="A0A1I1E638"/>
<dbReference type="Pfam" id="PF06429">
    <property type="entry name" value="Flg_bbr_C"/>
    <property type="match status" value="1"/>
</dbReference>
<dbReference type="Pfam" id="PF22692">
    <property type="entry name" value="LlgE_F_G_D1"/>
    <property type="match status" value="1"/>
</dbReference>
<keyword evidence="10" id="KW-0282">Flagellum</keyword>
<organism evidence="10 11">
    <name type="scientific">Brevinema andersonii</name>
    <dbReference type="NCBI Taxonomy" id="34097"/>
    <lineage>
        <taxon>Bacteria</taxon>
        <taxon>Pseudomonadati</taxon>
        <taxon>Spirochaetota</taxon>
        <taxon>Spirochaetia</taxon>
        <taxon>Brevinematales</taxon>
        <taxon>Brevinemataceae</taxon>
        <taxon>Brevinema</taxon>
    </lineage>
</organism>
<sequence length="457" mass="49080">MVRSLYSGVSGLQNHQTRMDVIGNNVANVNTTGFKKGRVTFQDILSQMSSGAARPNEDRGGINAKQVGLGMAVASIDNIMTQGSLQTTGKNTDLAITGEGFYVMQDGENTFYTRNGNFMIDRDGTLVNSSGLRVQGWQSELFPTGEYVVDTSAPVGDLKIEQGQKVEAQATRNVKFRSNLNANALILDANATAAERVQATHGTSIDIFDPYGNPWRLSSSFERNALNEWNMALTMTDKDGNKIENIRVSVGTAKLDTNNALNLTFNTNGTLAAITEAAGEAGDTDAEGSISAIVTYDHPDGTTQTFNMDLGEAGSVKNTITQFASRFTTEAYEQNGNGMGYMESFLIDESGLITGVMDNGVRRPLGQVALAVFTNPMGLEKQGTSLYAESNNSGMASIGEAGTMGRGKLIVGALEMSNVDLSETFTDMIVTERGFQSNSRVITTSDNMLQEVLNLKR</sequence>
<feature type="domain" description="Flagellar basal-body/hook protein C-terminal" evidence="7">
    <location>
        <begin position="412"/>
        <end position="455"/>
    </location>
</feature>
<dbReference type="Proteomes" id="UP000240042">
    <property type="component" value="Unassembled WGS sequence"/>
</dbReference>
<evidence type="ECO:0000259" key="6">
    <source>
        <dbReference type="Pfam" id="PF00460"/>
    </source>
</evidence>
<gene>
    <name evidence="10" type="ORF">SAMN02745150_00873</name>
</gene>
<dbReference type="InterPro" id="IPR010930">
    <property type="entry name" value="Flg_bb/hook_C_dom"/>
</dbReference>
<evidence type="ECO:0000256" key="5">
    <source>
        <dbReference type="RuleBase" id="RU362116"/>
    </source>
</evidence>
<dbReference type="Pfam" id="PF00460">
    <property type="entry name" value="Flg_bb_rod"/>
    <property type="match status" value="1"/>
</dbReference>
<dbReference type="EMBL" id="FOKY01000005">
    <property type="protein sequence ID" value="SFB80370.1"/>
    <property type="molecule type" value="Genomic_DNA"/>
</dbReference>
<dbReference type="PROSITE" id="PS00588">
    <property type="entry name" value="FLAGELLA_BB_ROD"/>
    <property type="match status" value="1"/>
</dbReference>
<evidence type="ECO:0000313" key="10">
    <source>
        <dbReference type="EMBL" id="SFB80370.1"/>
    </source>
</evidence>
<evidence type="ECO:0000256" key="1">
    <source>
        <dbReference type="ARBA" id="ARBA00004117"/>
    </source>
</evidence>
<dbReference type="SUPFAM" id="SSF117143">
    <property type="entry name" value="Flagellar hook protein flgE"/>
    <property type="match status" value="1"/>
</dbReference>
<dbReference type="NCBIfam" id="NF004241">
    <property type="entry name" value="PRK05682.1-5"/>
    <property type="match status" value="1"/>
</dbReference>
<accession>A0A1I1E638</accession>
<dbReference type="InterPro" id="IPR037925">
    <property type="entry name" value="FlgE/F/G-like"/>
</dbReference>
<dbReference type="STRING" id="34097.SAMN02745150_00873"/>
<dbReference type="InterPro" id="IPR011491">
    <property type="entry name" value="FlgE_D2"/>
</dbReference>
<dbReference type="InterPro" id="IPR020013">
    <property type="entry name" value="Flagellar_FlgE/F/G"/>
</dbReference>
<keyword evidence="10" id="KW-0966">Cell projection</keyword>
<dbReference type="OrthoDB" id="9804559at2"/>
<dbReference type="PANTHER" id="PTHR30435:SF1">
    <property type="entry name" value="FLAGELLAR HOOK PROTEIN FLGE"/>
    <property type="match status" value="1"/>
</dbReference>
<dbReference type="InterPro" id="IPR001444">
    <property type="entry name" value="Flag_bb_rod_N"/>
</dbReference>
<evidence type="ECO:0000259" key="9">
    <source>
        <dbReference type="Pfam" id="PF22692"/>
    </source>
</evidence>
<evidence type="ECO:0000313" key="11">
    <source>
        <dbReference type="Proteomes" id="UP000240042"/>
    </source>
</evidence>
<feature type="domain" description="Flagellar basal body rod protein N-terminal" evidence="6">
    <location>
        <begin position="5"/>
        <end position="35"/>
    </location>
</feature>
<dbReference type="Gene3D" id="2.60.98.20">
    <property type="entry name" value="Flagellar hook protein FlgE"/>
    <property type="match status" value="1"/>
</dbReference>
<dbReference type="InterPro" id="IPR019776">
    <property type="entry name" value="Flagellar_basal_body_rod_CS"/>
</dbReference>
<keyword evidence="11" id="KW-1185">Reference proteome</keyword>
<name>A0A1I1E638_BREAD</name>
<proteinExistence type="inferred from homology"/>
<dbReference type="InterPro" id="IPR053967">
    <property type="entry name" value="LlgE_F_G-like_D1"/>
</dbReference>
<reference evidence="11" key="1">
    <citation type="submission" date="2016-10" db="EMBL/GenBank/DDBJ databases">
        <authorList>
            <person name="Varghese N."/>
            <person name="Submissions S."/>
        </authorList>
    </citation>
    <scope>NUCLEOTIDE SEQUENCE [LARGE SCALE GENOMIC DNA]</scope>
    <source>
        <strain evidence="11">ATCC 43811</strain>
    </source>
</reference>
<keyword evidence="10" id="KW-0969">Cilium</keyword>
<dbReference type="RefSeq" id="WP_092319014.1">
    <property type="nucleotide sequence ID" value="NZ_FOKY01000005.1"/>
</dbReference>
<evidence type="ECO:0000259" key="8">
    <source>
        <dbReference type="Pfam" id="PF07559"/>
    </source>
</evidence>
<evidence type="ECO:0000259" key="7">
    <source>
        <dbReference type="Pfam" id="PF06429"/>
    </source>
</evidence>
<protein>
    <recommendedName>
        <fullName evidence="3 5">Flagellar hook protein FlgE</fullName>
    </recommendedName>
</protein>
<dbReference type="NCBIfam" id="TIGR03506">
    <property type="entry name" value="FlgEFG_subfam"/>
    <property type="match status" value="1"/>
</dbReference>
<comment type="subcellular location">
    <subcellularLocation>
        <location evidence="1 5">Bacterial flagellum basal body</location>
    </subcellularLocation>
</comment>
<evidence type="ECO:0000256" key="3">
    <source>
        <dbReference type="ARBA" id="ARBA00019015"/>
    </source>
</evidence>
<dbReference type="GO" id="GO:0009425">
    <property type="term" value="C:bacterial-type flagellum basal body"/>
    <property type="evidence" value="ECO:0007669"/>
    <property type="project" value="UniProtKB-SubCell"/>
</dbReference>
<dbReference type="GO" id="GO:0005829">
    <property type="term" value="C:cytosol"/>
    <property type="evidence" value="ECO:0007669"/>
    <property type="project" value="TreeGrafter"/>
</dbReference>
<dbReference type="GO" id="GO:0071978">
    <property type="term" value="P:bacterial-type flagellum-dependent swarming motility"/>
    <property type="evidence" value="ECO:0007669"/>
    <property type="project" value="TreeGrafter"/>
</dbReference>
<dbReference type="PANTHER" id="PTHR30435">
    <property type="entry name" value="FLAGELLAR PROTEIN"/>
    <property type="match status" value="1"/>
</dbReference>
<dbReference type="GO" id="GO:0009424">
    <property type="term" value="C:bacterial-type flagellum hook"/>
    <property type="evidence" value="ECO:0007669"/>
    <property type="project" value="TreeGrafter"/>
</dbReference>
<evidence type="ECO:0000256" key="4">
    <source>
        <dbReference type="ARBA" id="ARBA00023143"/>
    </source>
</evidence>